<comment type="cofactor">
    <cofactor evidence="1">
        <name>FMN</name>
        <dbReference type="ChEBI" id="CHEBI:58210"/>
    </cofactor>
</comment>
<dbReference type="Proteomes" id="UP001221217">
    <property type="component" value="Unassembled WGS sequence"/>
</dbReference>
<dbReference type="InterPro" id="IPR029478">
    <property type="entry name" value="TM1586_NiRdase"/>
</dbReference>
<dbReference type="AlphaFoldDB" id="A0AAJ1IDI1"/>
<keyword evidence="4" id="KW-0288">FMN</keyword>
<evidence type="ECO:0000256" key="2">
    <source>
        <dbReference type="ARBA" id="ARBA00007118"/>
    </source>
</evidence>
<reference evidence="7 8" key="1">
    <citation type="submission" date="2022-12" db="EMBL/GenBank/DDBJ databases">
        <title>Metagenome assembled genome from gulf of manar.</title>
        <authorList>
            <person name="Kohli P."/>
            <person name="Pk S."/>
            <person name="Venkata Ramana C."/>
            <person name="Sasikala C."/>
        </authorList>
    </citation>
    <scope>NUCLEOTIDE SEQUENCE [LARGE SCALE GENOMIC DNA]</scope>
    <source>
        <strain evidence="7">JB008</strain>
    </source>
</reference>
<dbReference type="GO" id="GO:0016491">
    <property type="term" value="F:oxidoreductase activity"/>
    <property type="evidence" value="ECO:0007669"/>
    <property type="project" value="UniProtKB-KW"/>
</dbReference>
<dbReference type="SUPFAM" id="SSF55469">
    <property type="entry name" value="FMN-dependent nitroreductase-like"/>
    <property type="match status" value="1"/>
</dbReference>
<keyword evidence="5" id="KW-0560">Oxidoreductase</keyword>
<dbReference type="PANTHER" id="PTHR43673">
    <property type="entry name" value="NAD(P)H NITROREDUCTASE YDGI-RELATED"/>
    <property type="match status" value="1"/>
</dbReference>
<organism evidence="7 8">
    <name type="scientific">Candidatus Thalassospirochaeta sargassi</name>
    <dbReference type="NCBI Taxonomy" id="3119039"/>
    <lineage>
        <taxon>Bacteria</taxon>
        <taxon>Pseudomonadati</taxon>
        <taxon>Spirochaetota</taxon>
        <taxon>Spirochaetia</taxon>
        <taxon>Spirochaetales</taxon>
        <taxon>Spirochaetaceae</taxon>
        <taxon>Candidatus Thalassospirochaeta</taxon>
    </lineage>
</organism>
<sequence length="171" mass="19252">MLDLLYKRRSIRKFTDEILSDEITEKLKQSLLLSPTSQNKKASRFIFVSDPELIRKTASAKAHGMKAVETAPLLIAVVGLSDITDVWVEDCSIASIVVQLEAESLGLGSCWLQMRKRKTDDGGSSEEYMHKLLKLKENEKIESLIAVGYPAEQLRAHTKDELDFSRIENIS</sequence>
<accession>A0AAJ1IDI1</accession>
<evidence type="ECO:0000259" key="6">
    <source>
        <dbReference type="Pfam" id="PF14512"/>
    </source>
</evidence>
<gene>
    <name evidence="7" type="ORF">PQJ61_01405</name>
</gene>
<dbReference type="Pfam" id="PF14512">
    <property type="entry name" value="TM1586_NiRdase"/>
    <property type="match status" value="1"/>
</dbReference>
<evidence type="ECO:0000256" key="4">
    <source>
        <dbReference type="ARBA" id="ARBA00022643"/>
    </source>
</evidence>
<evidence type="ECO:0000256" key="3">
    <source>
        <dbReference type="ARBA" id="ARBA00022630"/>
    </source>
</evidence>
<dbReference type="CDD" id="cd02151">
    <property type="entry name" value="nitroreductase"/>
    <property type="match status" value="1"/>
</dbReference>
<name>A0AAJ1IDI1_9SPIO</name>
<dbReference type="InterPro" id="IPR000415">
    <property type="entry name" value="Nitroreductase-like"/>
</dbReference>
<comment type="similarity">
    <text evidence="2">Belongs to the nitroreductase family.</text>
</comment>
<evidence type="ECO:0000256" key="5">
    <source>
        <dbReference type="ARBA" id="ARBA00023002"/>
    </source>
</evidence>
<keyword evidence="3" id="KW-0285">Flavoprotein</keyword>
<evidence type="ECO:0000256" key="1">
    <source>
        <dbReference type="ARBA" id="ARBA00001917"/>
    </source>
</evidence>
<dbReference type="EMBL" id="JAQQAL010000006">
    <property type="protein sequence ID" value="MDC7225401.1"/>
    <property type="molecule type" value="Genomic_DNA"/>
</dbReference>
<dbReference type="Gene3D" id="3.40.109.10">
    <property type="entry name" value="NADH Oxidase"/>
    <property type="match status" value="1"/>
</dbReference>
<dbReference type="PANTHER" id="PTHR43673:SF2">
    <property type="entry name" value="NITROREDUCTASE"/>
    <property type="match status" value="1"/>
</dbReference>
<evidence type="ECO:0000313" key="8">
    <source>
        <dbReference type="Proteomes" id="UP001221217"/>
    </source>
</evidence>
<proteinExistence type="inferred from homology"/>
<evidence type="ECO:0000313" key="7">
    <source>
        <dbReference type="EMBL" id="MDC7225401.1"/>
    </source>
</evidence>
<comment type="caution">
    <text evidence="7">The sequence shown here is derived from an EMBL/GenBank/DDBJ whole genome shotgun (WGS) entry which is preliminary data.</text>
</comment>
<feature type="domain" description="Putative nitroreductase TM1586" evidence="6">
    <location>
        <begin position="5"/>
        <end position="158"/>
    </location>
</feature>
<protein>
    <submittedName>
        <fullName evidence="7">Nitroreductase family protein</fullName>
    </submittedName>
</protein>